<name>A0A7W2AH47_9BACL</name>
<dbReference type="InterPro" id="IPR016161">
    <property type="entry name" value="Ald_DH/histidinol_DH"/>
</dbReference>
<sequence>MWYSEEAKRIYGETILASHPRKRLFVIKHPVGVVVAITPWNFPAAMITCKLGPALKEAGRALRSIWERNTSPSGEFEIMNLNIGKGEQKTDRLPAVGLFCVRANGC</sequence>
<dbReference type="OrthoDB" id="9762913at2"/>
<keyword evidence="1" id="KW-0560">Oxidoreductase</keyword>
<dbReference type="GO" id="GO:0009450">
    <property type="term" value="P:gamma-aminobutyric acid catabolic process"/>
    <property type="evidence" value="ECO:0007669"/>
    <property type="project" value="TreeGrafter"/>
</dbReference>
<evidence type="ECO:0000313" key="3">
    <source>
        <dbReference type="EMBL" id="MBA4541800.1"/>
    </source>
</evidence>
<dbReference type="GO" id="GO:0004777">
    <property type="term" value="F:succinate-semialdehyde dehydrogenase (NAD+) activity"/>
    <property type="evidence" value="ECO:0007669"/>
    <property type="project" value="TreeGrafter"/>
</dbReference>
<dbReference type="InterPro" id="IPR016162">
    <property type="entry name" value="Ald_DH_N"/>
</dbReference>
<evidence type="ECO:0000259" key="2">
    <source>
        <dbReference type="Pfam" id="PF00171"/>
    </source>
</evidence>
<dbReference type="InterPro" id="IPR015590">
    <property type="entry name" value="Aldehyde_DH_dom"/>
</dbReference>
<proteinExistence type="predicted"/>
<evidence type="ECO:0000256" key="1">
    <source>
        <dbReference type="ARBA" id="ARBA00023002"/>
    </source>
</evidence>
<dbReference type="PANTHER" id="PTHR43353:SF5">
    <property type="entry name" value="SUCCINATE-SEMIALDEHYDE DEHYDROGENASE, MITOCHONDRIAL"/>
    <property type="match status" value="1"/>
</dbReference>
<dbReference type="InterPro" id="IPR050740">
    <property type="entry name" value="Aldehyde_DH_Superfamily"/>
</dbReference>
<keyword evidence="4" id="KW-1185">Reference proteome</keyword>
<comment type="caution">
    <text evidence="3">The sequence shown here is derived from an EMBL/GenBank/DDBJ whole genome shotgun (WGS) entry which is preliminary data.</text>
</comment>
<feature type="domain" description="Aldehyde dehydrogenase" evidence="2">
    <location>
        <begin position="2"/>
        <end position="55"/>
    </location>
</feature>
<dbReference type="Pfam" id="PF00171">
    <property type="entry name" value="Aldedh"/>
    <property type="match status" value="1"/>
</dbReference>
<organism evidence="3 4">
    <name type="scientific">Thermoactinomyces daqus</name>
    <dbReference type="NCBI Taxonomy" id="1329516"/>
    <lineage>
        <taxon>Bacteria</taxon>
        <taxon>Bacillati</taxon>
        <taxon>Bacillota</taxon>
        <taxon>Bacilli</taxon>
        <taxon>Bacillales</taxon>
        <taxon>Thermoactinomycetaceae</taxon>
        <taxon>Thermoactinomyces</taxon>
    </lineage>
</organism>
<dbReference type="PANTHER" id="PTHR43353">
    <property type="entry name" value="SUCCINATE-SEMIALDEHYDE DEHYDROGENASE, MITOCHONDRIAL"/>
    <property type="match status" value="1"/>
</dbReference>
<dbReference type="Gene3D" id="3.40.605.10">
    <property type="entry name" value="Aldehyde Dehydrogenase, Chain A, domain 1"/>
    <property type="match status" value="1"/>
</dbReference>
<dbReference type="EMBL" id="JACEIP010000003">
    <property type="protein sequence ID" value="MBA4541800.1"/>
    <property type="molecule type" value="Genomic_DNA"/>
</dbReference>
<gene>
    <name evidence="3" type="ORF">H1164_02640</name>
</gene>
<dbReference type="AlphaFoldDB" id="A0A7W2AH47"/>
<reference evidence="3 4" key="1">
    <citation type="submission" date="2020-07" db="EMBL/GenBank/DDBJ databases">
        <authorList>
            <person name="Feng H."/>
        </authorList>
    </citation>
    <scope>NUCLEOTIDE SEQUENCE [LARGE SCALE GENOMIC DNA]</scope>
    <source>
        <strain evidence="4">s-11</strain>
    </source>
</reference>
<accession>A0A7W2AH47</accession>
<dbReference type="SUPFAM" id="SSF53720">
    <property type="entry name" value="ALDH-like"/>
    <property type="match status" value="1"/>
</dbReference>
<protein>
    <submittedName>
        <fullName evidence="3">Aldehyde dehydrogenase family protein</fullName>
    </submittedName>
</protein>
<dbReference type="Proteomes" id="UP000530514">
    <property type="component" value="Unassembled WGS sequence"/>
</dbReference>
<evidence type="ECO:0000313" key="4">
    <source>
        <dbReference type="Proteomes" id="UP000530514"/>
    </source>
</evidence>